<dbReference type="Proteomes" id="UP001521209">
    <property type="component" value="Unassembled WGS sequence"/>
</dbReference>
<feature type="active site" evidence="2">
    <location>
        <position position="248"/>
    </location>
</feature>
<organism evidence="5 6">
    <name type="scientific">Acidiphilium iwatense</name>
    <dbReference type="NCBI Taxonomy" id="768198"/>
    <lineage>
        <taxon>Bacteria</taxon>
        <taxon>Pseudomonadati</taxon>
        <taxon>Pseudomonadota</taxon>
        <taxon>Alphaproteobacteria</taxon>
        <taxon>Acetobacterales</taxon>
        <taxon>Acidocellaceae</taxon>
        <taxon>Acidiphilium</taxon>
    </lineage>
</organism>
<keyword evidence="6" id="KW-1185">Reference proteome</keyword>
<evidence type="ECO:0000259" key="4">
    <source>
        <dbReference type="Pfam" id="PF00171"/>
    </source>
</evidence>
<dbReference type="PROSITE" id="PS00070">
    <property type="entry name" value="ALDEHYDE_DEHYDR_CYS"/>
    <property type="match status" value="1"/>
</dbReference>
<protein>
    <submittedName>
        <fullName evidence="5">Aldehyde dehydrogenase family protein</fullName>
    </submittedName>
</protein>
<dbReference type="PANTHER" id="PTHR11699">
    <property type="entry name" value="ALDEHYDE DEHYDROGENASE-RELATED"/>
    <property type="match status" value="1"/>
</dbReference>
<feature type="domain" description="Aldehyde dehydrogenase" evidence="4">
    <location>
        <begin position="14"/>
        <end position="473"/>
    </location>
</feature>
<evidence type="ECO:0000256" key="2">
    <source>
        <dbReference type="PROSITE-ProRule" id="PRU10007"/>
    </source>
</evidence>
<comment type="similarity">
    <text evidence="3">Belongs to the aldehyde dehydrogenase family.</text>
</comment>
<reference evidence="5 6" key="1">
    <citation type="submission" date="2022-01" db="EMBL/GenBank/DDBJ databases">
        <authorList>
            <person name="Won M."/>
            <person name="Kim S.-J."/>
            <person name="Kwon S.-W."/>
        </authorList>
    </citation>
    <scope>NUCLEOTIDE SEQUENCE [LARGE SCALE GENOMIC DNA]</scope>
    <source>
        <strain evidence="5 6">KCTC 23505</strain>
    </source>
</reference>
<dbReference type="RefSeq" id="WP_235705689.1">
    <property type="nucleotide sequence ID" value="NZ_JAKGBZ010000050.1"/>
</dbReference>
<evidence type="ECO:0000313" key="6">
    <source>
        <dbReference type="Proteomes" id="UP001521209"/>
    </source>
</evidence>
<sequence length="482" mass="50718">MTHYNFGNLIGEGWVIGDGKVFDTLNPARPHDVIGHYSCANEADIERAMIAAGAAQTRWRRVPSVERGAVVAQFLDALTTHADELARSITLEQGKPLTEARAEVGKSIAEARFMVGEAARSHSAVFPSARPGIHNMVTRRPRGIIAAITPWNFPILTPMRKIVPALVFGNSIILKPSEFTPATSCLIGEIARKTLPSGLLQIVNGGAAVGAALISHPGVAGVTFTGSIATGKRVFTAAAENLTDVSLELGGKNAAVVHDAANLSSCLDQIVGAAFMCAGQRCTAISRVLAQTRVVRDVIDGLVERAEAVVLGDGLRQGVTMGPLTTRGQLDRVTTMVAAGVMEGAHVATGGKASTDADPEGGYFYEPTILTGVGSTMSVAREEIFGPVLSVLSYDSLDEAMVILNDVKYGLTSCLFSDTNSVIQRFIDESETGMIHINHGTIPDNHMPFGGIKASGVGAYSVGSSAANFYTTEHSIYIKATV</sequence>
<keyword evidence="1 3" id="KW-0560">Oxidoreductase</keyword>
<evidence type="ECO:0000256" key="1">
    <source>
        <dbReference type="ARBA" id="ARBA00023002"/>
    </source>
</evidence>
<evidence type="ECO:0000313" key="5">
    <source>
        <dbReference type="EMBL" id="MCF3948406.1"/>
    </source>
</evidence>
<dbReference type="PROSITE" id="PS00687">
    <property type="entry name" value="ALDEHYDE_DEHYDR_GLU"/>
    <property type="match status" value="1"/>
</dbReference>
<dbReference type="InterPro" id="IPR016160">
    <property type="entry name" value="Ald_DH_CS_CYS"/>
</dbReference>
<name>A0ABS9E084_9PROT</name>
<dbReference type="EMBL" id="JAKGBZ010000050">
    <property type="protein sequence ID" value="MCF3948406.1"/>
    <property type="molecule type" value="Genomic_DNA"/>
</dbReference>
<gene>
    <name evidence="5" type="ORF">L2A60_17175</name>
</gene>
<dbReference type="InterPro" id="IPR029510">
    <property type="entry name" value="Ald_DH_CS_GLU"/>
</dbReference>
<dbReference type="CDD" id="cd07078">
    <property type="entry name" value="ALDH"/>
    <property type="match status" value="1"/>
</dbReference>
<dbReference type="InterPro" id="IPR015590">
    <property type="entry name" value="Aldehyde_DH_dom"/>
</dbReference>
<comment type="caution">
    <text evidence="5">The sequence shown here is derived from an EMBL/GenBank/DDBJ whole genome shotgun (WGS) entry which is preliminary data.</text>
</comment>
<dbReference type="InterPro" id="IPR016161">
    <property type="entry name" value="Ald_DH/histidinol_DH"/>
</dbReference>
<dbReference type="InterPro" id="IPR016162">
    <property type="entry name" value="Ald_DH_N"/>
</dbReference>
<evidence type="ECO:0000256" key="3">
    <source>
        <dbReference type="RuleBase" id="RU003345"/>
    </source>
</evidence>
<dbReference type="Gene3D" id="3.40.605.10">
    <property type="entry name" value="Aldehyde Dehydrogenase, Chain A, domain 1"/>
    <property type="match status" value="1"/>
</dbReference>
<accession>A0ABS9E084</accession>
<dbReference type="InterPro" id="IPR016163">
    <property type="entry name" value="Ald_DH_C"/>
</dbReference>
<dbReference type="Gene3D" id="3.40.309.10">
    <property type="entry name" value="Aldehyde Dehydrogenase, Chain A, domain 2"/>
    <property type="match status" value="1"/>
</dbReference>
<dbReference type="SUPFAM" id="SSF53720">
    <property type="entry name" value="ALDH-like"/>
    <property type="match status" value="1"/>
</dbReference>
<proteinExistence type="inferred from homology"/>
<dbReference type="Pfam" id="PF00171">
    <property type="entry name" value="Aldedh"/>
    <property type="match status" value="1"/>
</dbReference>